<feature type="non-terminal residue" evidence="7">
    <location>
        <position position="1"/>
    </location>
</feature>
<dbReference type="OrthoDB" id="10267969at2759"/>
<dbReference type="Pfam" id="PF04117">
    <property type="entry name" value="Mpv17_PMP22"/>
    <property type="match status" value="1"/>
</dbReference>
<evidence type="ECO:0000256" key="5">
    <source>
        <dbReference type="ARBA" id="ARBA00023136"/>
    </source>
</evidence>
<sequence length="161" mass="18084">QALIAALLAATADAVAQRLLGARRLALRRCALMSLYGMLWYGPSNHIWQRLLVRIFRSFQPGLLQHVQVVAQRVALDQLTYAPVNNTLMITYVALVADRLGWAAARAKVRAELPAVQLRGWRFWPCIQAVNQFLVPLRFRVLCNSAAAVCWTAFVITRARS</sequence>
<keyword evidence="3" id="KW-0812">Transmembrane</keyword>
<dbReference type="AlphaFoldDB" id="E1ZNU1"/>
<proteinExistence type="inferred from homology"/>
<evidence type="ECO:0000256" key="2">
    <source>
        <dbReference type="ARBA" id="ARBA00006824"/>
    </source>
</evidence>
<organism evidence="8">
    <name type="scientific">Chlorella variabilis</name>
    <name type="common">Green alga</name>
    <dbReference type="NCBI Taxonomy" id="554065"/>
    <lineage>
        <taxon>Eukaryota</taxon>
        <taxon>Viridiplantae</taxon>
        <taxon>Chlorophyta</taxon>
        <taxon>core chlorophytes</taxon>
        <taxon>Trebouxiophyceae</taxon>
        <taxon>Chlorellales</taxon>
        <taxon>Chlorellaceae</taxon>
        <taxon>Chlorella clade</taxon>
        <taxon>Chlorella</taxon>
    </lineage>
</organism>
<comment type="subcellular location">
    <subcellularLocation>
        <location evidence="1">Membrane</location>
        <topology evidence="1">Multi-pass membrane protein</topology>
    </subcellularLocation>
</comment>
<evidence type="ECO:0008006" key="9">
    <source>
        <dbReference type="Google" id="ProtNLM"/>
    </source>
</evidence>
<dbReference type="KEGG" id="cvr:CHLNCDRAFT_13495"/>
<evidence type="ECO:0000313" key="8">
    <source>
        <dbReference type="Proteomes" id="UP000008141"/>
    </source>
</evidence>
<name>E1ZNU1_CHLVA</name>
<accession>E1ZNU1</accession>
<dbReference type="eggNOG" id="KOG1944">
    <property type="taxonomic scope" value="Eukaryota"/>
</dbReference>
<keyword evidence="5" id="KW-0472">Membrane</keyword>
<gene>
    <name evidence="7" type="ORF">CHLNCDRAFT_13495</name>
</gene>
<dbReference type="PANTHER" id="PTHR11266:SF46">
    <property type="entry name" value="OS08G0566900 PROTEIN"/>
    <property type="match status" value="1"/>
</dbReference>
<keyword evidence="4" id="KW-1133">Transmembrane helix</keyword>
<dbReference type="EMBL" id="GL433856">
    <property type="protein sequence ID" value="EFN52471.1"/>
    <property type="molecule type" value="Genomic_DNA"/>
</dbReference>
<evidence type="ECO:0000313" key="7">
    <source>
        <dbReference type="EMBL" id="EFN52471.1"/>
    </source>
</evidence>
<comment type="similarity">
    <text evidence="2 6">Belongs to the peroxisomal membrane protein PXMP2/4 family.</text>
</comment>
<evidence type="ECO:0000256" key="4">
    <source>
        <dbReference type="ARBA" id="ARBA00022989"/>
    </source>
</evidence>
<evidence type="ECO:0000256" key="1">
    <source>
        <dbReference type="ARBA" id="ARBA00004141"/>
    </source>
</evidence>
<keyword evidence="8" id="KW-1185">Reference proteome</keyword>
<protein>
    <recommendedName>
        <fullName evidence="9">Peroxisomal membrane protein MPV17</fullName>
    </recommendedName>
</protein>
<dbReference type="InParanoid" id="E1ZNU1"/>
<dbReference type="OMA" id="YKLWPVA"/>
<dbReference type="PANTHER" id="PTHR11266">
    <property type="entry name" value="PEROXISOMAL MEMBRANE PROTEIN 2, PXMP2 MPV17"/>
    <property type="match status" value="1"/>
</dbReference>
<dbReference type="Proteomes" id="UP000008141">
    <property type="component" value="Unassembled WGS sequence"/>
</dbReference>
<dbReference type="GO" id="GO:0016020">
    <property type="term" value="C:membrane"/>
    <property type="evidence" value="ECO:0007669"/>
    <property type="project" value="UniProtKB-SubCell"/>
</dbReference>
<dbReference type="GeneID" id="17351967"/>
<reference evidence="7 8" key="1">
    <citation type="journal article" date="2010" name="Plant Cell">
        <title>The Chlorella variabilis NC64A genome reveals adaptation to photosymbiosis, coevolution with viruses, and cryptic sex.</title>
        <authorList>
            <person name="Blanc G."/>
            <person name="Duncan G."/>
            <person name="Agarkova I."/>
            <person name="Borodovsky M."/>
            <person name="Gurnon J."/>
            <person name="Kuo A."/>
            <person name="Lindquist E."/>
            <person name="Lucas S."/>
            <person name="Pangilinan J."/>
            <person name="Polle J."/>
            <person name="Salamov A."/>
            <person name="Terry A."/>
            <person name="Yamada T."/>
            <person name="Dunigan D.D."/>
            <person name="Grigoriev I.V."/>
            <person name="Claverie J.M."/>
            <person name="Van Etten J.L."/>
        </authorList>
    </citation>
    <scope>NUCLEOTIDE SEQUENCE [LARGE SCALE GENOMIC DNA]</scope>
    <source>
        <strain evidence="7 8">NC64A</strain>
    </source>
</reference>
<feature type="non-terminal residue" evidence="7">
    <location>
        <position position="161"/>
    </location>
</feature>
<evidence type="ECO:0000256" key="3">
    <source>
        <dbReference type="ARBA" id="ARBA00022692"/>
    </source>
</evidence>
<dbReference type="GO" id="GO:0005737">
    <property type="term" value="C:cytoplasm"/>
    <property type="evidence" value="ECO:0007669"/>
    <property type="project" value="TreeGrafter"/>
</dbReference>
<dbReference type="STRING" id="554065.E1ZNU1"/>
<dbReference type="RefSeq" id="XP_005844573.1">
    <property type="nucleotide sequence ID" value="XM_005844511.1"/>
</dbReference>
<evidence type="ECO:0000256" key="6">
    <source>
        <dbReference type="RuleBase" id="RU363053"/>
    </source>
</evidence>
<dbReference type="InterPro" id="IPR007248">
    <property type="entry name" value="Mpv17_PMP22"/>
</dbReference>